<proteinExistence type="predicted"/>
<evidence type="ECO:0000256" key="3">
    <source>
        <dbReference type="ARBA" id="ARBA00022723"/>
    </source>
</evidence>
<dbReference type="AlphaFoldDB" id="A0A2S7DL57"/>
<comment type="cofactor">
    <cofactor evidence="1">
        <name>Zn(2+)</name>
        <dbReference type="ChEBI" id="CHEBI:29105"/>
    </cofactor>
</comment>
<organism evidence="9 10">
    <name type="scientific">Xanthomonas melonis</name>
    <dbReference type="NCBI Taxonomy" id="56456"/>
    <lineage>
        <taxon>Bacteria</taxon>
        <taxon>Pseudomonadati</taxon>
        <taxon>Pseudomonadota</taxon>
        <taxon>Gammaproteobacteria</taxon>
        <taxon>Lysobacterales</taxon>
        <taxon>Lysobacteraceae</taxon>
        <taxon>Xanthomonas</taxon>
    </lineage>
</organism>
<dbReference type="Pfam" id="PF01435">
    <property type="entry name" value="Peptidase_M48"/>
    <property type="match status" value="1"/>
</dbReference>
<gene>
    <name evidence="9" type="ORF">XmelCFBP4644_00825</name>
</gene>
<dbReference type="PANTHER" id="PTHR22726:SF1">
    <property type="entry name" value="METALLOENDOPEPTIDASE OMA1, MITOCHONDRIAL"/>
    <property type="match status" value="1"/>
</dbReference>
<feature type="domain" description="Peptidase M48" evidence="8">
    <location>
        <begin position="75"/>
        <end position="244"/>
    </location>
</feature>
<dbReference type="GO" id="GO:0016020">
    <property type="term" value="C:membrane"/>
    <property type="evidence" value="ECO:0007669"/>
    <property type="project" value="TreeGrafter"/>
</dbReference>
<keyword evidence="3" id="KW-0479">Metal-binding</keyword>
<feature type="signal peptide" evidence="7">
    <location>
        <begin position="1"/>
        <end position="24"/>
    </location>
</feature>
<keyword evidence="5" id="KW-0862">Zinc</keyword>
<keyword evidence="2" id="KW-0645">Protease</keyword>
<evidence type="ECO:0000256" key="2">
    <source>
        <dbReference type="ARBA" id="ARBA00022670"/>
    </source>
</evidence>
<dbReference type="InterPro" id="IPR051156">
    <property type="entry name" value="Mito/Outer_Membr_Metalloprot"/>
</dbReference>
<sequence length="501" mass="55235">MSVTSVRRLIAMALALLVAGHASAGDTLIKQKHIDAIGRGLQIFTGANQSLRQGQVMTALQRQRWTYGTVQHAQLDADLDQVLQEIRTVAGASAPAARIHVTPAPLLEAYANKDGSIFIAAGMLSNLPSRDALAALIAHEYAHVMMRHAGASLLERLSNVGGGLTSLYLDQAYVDAQRRGNAETGYVREAVMREALLKSVQAGIVPRRMRLQEEEADRKGIDLMIAAGYNPLGMMELLTLMELWEQQNKRVNAEAIAKAGLSGTVERYLKASDQAHSAARKVGDRNLIDGLITTVVQSVNRSVDQASRGHRAAEQRAEQARGHIEARYGDAERPDMRALPWHQQPHVAGLFADLEQIQALLEDDAGRQPRRRHAEPTALASLLARPAGQTPLGRYLQLRLKEHSTDEGGALLERQRELARDDSLFISHQFALEAMDRYNQREQALELLAISRKSLGDPPELLPYDIRFQRRMGKDDLAKLALARCAGTGDPRLRRACEEAR</sequence>
<keyword evidence="7" id="KW-0732">Signal</keyword>
<evidence type="ECO:0000256" key="6">
    <source>
        <dbReference type="ARBA" id="ARBA00023049"/>
    </source>
</evidence>
<dbReference type="InterPro" id="IPR001915">
    <property type="entry name" value="Peptidase_M48"/>
</dbReference>
<protein>
    <recommendedName>
        <fullName evidence="8">Peptidase M48 domain-containing protein</fullName>
    </recommendedName>
</protein>
<evidence type="ECO:0000259" key="8">
    <source>
        <dbReference type="Pfam" id="PF01435"/>
    </source>
</evidence>
<evidence type="ECO:0000313" key="10">
    <source>
        <dbReference type="Proteomes" id="UP000239865"/>
    </source>
</evidence>
<evidence type="ECO:0000256" key="1">
    <source>
        <dbReference type="ARBA" id="ARBA00001947"/>
    </source>
</evidence>
<dbReference type="GO" id="GO:0051603">
    <property type="term" value="P:proteolysis involved in protein catabolic process"/>
    <property type="evidence" value="ECO:0007669"/>
    <property type="project" value="TreeGrafter"/>
</dbReference>
<dbReference type="OrthoDB" id="9810445at2"/>
<accession>A0A2S7DL57</accession>
<evidence type="ECO:0000256" key="4">
    <source>
        <dbReference type="ARBA" id="ARBA00022801"/>
    </source>
</evidence>
<comment type="caution">
    <text evidence="9">The sequence shown here is derived from an EMBL/GenBank/DDBJ whole genome shotgun (WGS) entry which is preliminary data.</text>
</comment>
<evidence type="ECO:0000256" key="7">
    <source>
        <dbReference type="SAM" id="SignalP"/>
    </source>
</evidence>
<keyword evidence="6" id="KW-0482">Metalloprotease</keyword>
<name>A0A2S7DL57_9XANT</name>
<reference evidence="9 10" key="1">
    <citation type="submission" date="2016-08" db="EMBL/GenBank/DDBJ databases">
        <authorList>
            <person name="Seilhamer J.J."/>
        </authorList>
    </citation>
    <scope>NUCLEOTIDE SEQUENCE [LARGE SCALE GENOMIC DNA]</scope>
    <source>
        <strain evidence="9 10">CFBP4644</strain>
    </source>
</reference>
<evidence type="ECO:0000256" key="5">
    <source>
        <dbReference type="ARBA" id="ARBA00022833"/>
    </source>
</evidence>
<dbReference type="PANTHER" id="PTHR22726">
    <property type="entry name" value="METALLOENDOPEPTIDASE OMA1"/>
    <property type="match status" value="1"/>
</dbReference>
<dbReference type="GO" id="GO:0046872">
    <property type="term" value="F:metal ion binding"/>
    <property type="evidence" value="ECO:0007669"/>
    <property type="project" value="UniProtKB-KW"/>
</dbReference>
<dbReference type="Proteomes" id="UP000239865">
    <property type="component" value="Unassembled WGS sequence"/>
</dbReference>
<evidence type="ECO:0000313" key="9">
    <source>
        <dbReference type="EMBL" id="PPU74509.1"/>
    </source>
</evidence>
<dbReference type="GO" id="GO:0004222">
    <property type="term" value="F:metalloendopeptidase activity"/>
    <property type="evidence" value="ECO:0007669"/>
    <property type="project" value="InterPro"/>
</dbReference>
<feature type="chain" id="PRO_5015703582" description="Peptidase M48 domain-containing protein" evidence="7">
    <location>
        <begin position="25"/>
        <end position="501"/>
    </location>
</feature>
<dbReference type="Gene3D" id="3.30.2010.10">
    <property type="entry name" value="Metalloproteases ('zincins'), catalytic domain"/>
    <property type="match status" value="1"/>
</dbReference>
<dbReference type="RefSeq" id="WP_104584415.1">
    <property type="nucleotide sequence ID" value="NZ_JAJGQH010000010.1"/>
</dbReference>
<keyword evidence="4" id="KW-0378">Hydrolase</keyword>
<dbReference type="EMBL" id="MDEH01000001">
    <property type="protein sequence ID" value="PPU74509.1"/>
    <property type="molecule type" value="Genomic_DNA"/>
</dbReference>